<feature type="transmembrane region" description="Helical" evidence="1">
    <location>
        <begin position="90"/>
        <end position="109"/>
    </location>
</feature>
<keyword evidence="3" id="KW-1185">Reference proteome</keyword>
<dbReference type="EMBL" id="NBUC01000132">
    <property type="protein sequence ID" value="PLT97191.1"/>
    <property type="molecule type" value="Genomic_DNA"/>
</dbReference>
<evidence type="ECO:0000256" key="1">
    <source>
        <dbReference type="SAM" id="Phobius"/>
    </source>
</evidence>
<proteinExistence type="predicted"/>
<feature type="transmembrane region" description="Helical" evidence="1">
    <location>
        <begin position="129"/>
        <end position="149"/>
    </location>
</feature>
<organism evidence="2 3">
    <name type="scientific">Sinorhizobium medicae</name>
    <dbReference type="NCBI Taxonomy" id="110321"/>
    <lineage>
        <taxon>Bacteria</taxon>
        <taxon>Pseudomonadati</taxon>
        <taxon>Pseudomonadota</taxon>
        <taxon>Alphaproteobacteria</taxon>
        <taxon>Hyphomicrobiales</taxon>
        <taxon>Rhizobiaceae</taxon>
        <taxon>Sinorhizobium/Ensifer group</taxon>
        <taxon>Sinorhizobium</taxon>
    </lineage>
</organism>
<feature type="transmembrane region" description="Helical" evidence="1">
    <location>
        <begin position="12"/>
        <end position="31"/>
    </location>
</feature>
<keyword evidence="1" id="KW-0812">Transmembrane</keyword>
<feature type="transmembrane region" description="Helical" evidence="1">
    <location>
        <begin position="51"/>
        <end position="78"/>
    </location>
</feature>
<evidence type="ECO:0000313" key="2">
    <source>
        <dbReference type="EMBL" id="PLT97191.1"/>
    </source>
</evidence>
<reference evidence="2 3" key="1">
    <citation type="journal article" date="2018" name="FEMS Microbiol. Ecol.">
        <title>Co-invading symbiotic mutualists of Medicago polymorpha retain high ancestral diversity and contain diverse accessory genomes.</title>
        <authorList>
            <person name="Porter S.S."/>
            <person name="Faber-Hammond J.J."/>
            <person name="Friesen M.L."/>
        </authorList>
    </citation>
    <scope>NUCLEOTIDE SEQUENCE [LARGE SCALE GENOMIC DNA]</scope>
    <source>
        <strain evidence="2 3">Str16</strain>
    </source>
</reference>
<name>A0ABX4TFA2_9HYPH</name>
<sequence length="156" mass="16126">MLGPILGFAINWPLVEFAIAIIWFCSLGGAWKGQPKEGGAVSDPGERELGATVILSELNGILTGCSIIIAGIGAFVAIVQQPNCIDPITASHLGWAAIYAGLALVSSLYTMATLPTRVASRNVLHSKGVAFMCAAALLSALLAAGRFMVGTASLLW</sequence>
<gene>
    <name evidence="2" type="ORF">BMJ33_26405</name>
</gene>
<protein>
    <submittedName>
        <fullName evidence="2">Uncharacterized protein</fullName>
    </submittedName>
</protein>
<evidence type="ECO:0000313" key="3">
    <source>
        <dbReference type="Proteomes" id="UP001190825"/>
    </source>
</evidence>
<keyword evidence="1" id="KW-1133">Transmembrane helix</keyword>
<dbReference type="Proteomes" id="UP001190825">
    <property type="component" value="Unassembled WGS sequence"/>
</dbReference>
<accession>A0ABX4TFA2</accession>
<keyword evidence="1" id="KW-0472">Membrane</keyword>
<comment type="caution">
    <text evidence="2">The sequence shown here is derived from an EMBL/GenBank/DDBJ whole genome shotgun (WGS) entry which is preliminary data.</text>
</comment>